<keyword evidence="2" id="KW-1185">Reference proteome</keyword>
<proteinExistence type="predicted"/>
<gene>
    <name evidence="1" type="ORF">M0M57_02920</name>
</gene>
<dbReference type="Proteomes" id="UP000830583">
    <property type="component" value="Chromosome"/>
</dbReference>
<dbReference type="Pfam" id="PF18845">
    <property type="entry name" value="baeRF_family3"/>
    <property type="match status" value="1"/>
</dbReference>
<evidence type="ECO:0000313" key="1">
    <source>
        <dbReference type="EMBL" id="UPQ79797.1"/>
    </source>
</evidence>
<name>A0ABY4KG81_9FLAO</name>
<evidence type="ECO:0000313" key="2">
    <source>
        <dbReference type="Proteomes" id="UP000830583"/>
    </source>
</evidence>
<accession>A0ABY4KG81</accession>
<protein>
    <submittedName>
        <fullName evidence="1">Uncharacterized protein</fullName>
    </submittedName>
</protein>
<dbReference type="EMBL" id="CP096205">
    <property type="protein sequence ID" value="UPQ79797.1"/>
    <property type="molecule type" value="Genomic_DNA"/>
</dbReference>
<dbReference type="InterPro" id="IPR041289">
    <property type="entry name" value="Bact_RF_family3"/>
</dbReference>
<reference evidence="1" key="1">
    <citation type="submission" date="2022-04" db="EMBL/GenBank/DDBJ databases">
        <title>Consumption of N2O by Flavobacterium azooxidireducens sp. nov. isolated from Decomposing Leaf Litter of Phragmites australis (Cav.).</title>
        <authorList>
            <person name="Behrendt U."/>
            <person name="Spanner T."/>
            <person name="Augustin J."/>
            <person name="Horn M.A."/>
            <person name="Kolb S."/>
            <person name="Ulrich A."/>
        </authorList>
    </citation>
    <scope>NUCLEOTIDE SEQUENCE</scope>
    <source>
        <strain evidence="1">IGB 4-14</strain>
    </source>
</reference>
<organism evidence="1 2">
    <name type="scientific">Flavobacterium azooxidireducens</name>
    <dbReference type="NCBI Taxonomy" id="1871076"/>
    <lineage>
        <taxon>Bacteria</taxon>
        <taxon>Pseudomonadati</taxon>
        <taxon>Bacteroidota</taxon>
        <taxon>Flavobacteriia</taxon>
        <taxon>Flavobacteriales</taxon>
        <taxon>Flavobacteriaceae</taxon>
        <taxon>Flavobacterium</taxon>
    </lineage>
</organism>
<dbReference type="RefSeq" id="WP_248435224.1">
    <property type="nucleotide sequence ID" value="NZ_CP096205.1"/>
</dbReference>
<sequence length="391" mass="44220">MKEVATPIQKVSHQIIQKLLTPQEAPCLSLYMPTHQHHPENAQDPIRFQNLVKKLEESLATKHDNAAIKHFLAPLEQLKNDTSFWRYTAKGLAIFSAGDFFEVIGLQTTPEELAIVADSFHTKPLRQYIQTMDHFHVIGVSMDSVKLYEGSHHYLTEINLDSSIPQTMEEALGEELTDKHTTVASYGGTSGQSVNMRHGHGGKKEEIDIDIERFFRVVAQEVHEKYSKPTGWPLILMALSEHHSVFQKVNKNPHLLHKGIKHNPAAISLEELKNKAWEIMEPEYLEKIEQQVDKYNQARATDKGSDDLKTVSVAAVEGRIDTLLIEADRIIAKRITNLETGNMQNKDLKNPKVDDLLDDMSELVTKMGGTIYVLPSDQMPTENGFAAILRY</sequence>